<organism evidence="1 2">
    <name type="scientific">Candidozyma pseudohaemuli</name>
    <dbReference type="NCBI Taxonomy" id="418784"/>
    <lineage>
        <taxon>Eukaryota</taxon>
        <taxon>Fungi</taxon>
        <taxon>Dikarya</taxon>
        <taxon>Ascomycota</taxon>
        <taxon>Saccharomycotina</taxon>
        <taxon>Pichiomycetes</taxon>
        <taxon>Metschnikowiaceae</taxon>
        <taxon>Candidozyma</taxon>
    </lineage>
</organism>
<gene>
    <name evidence="1" type="ORF">C7M61_005156</name>
</gene>
<dbReference type="Proteomes" id="UP000241107">
    <property type="component" value="Unassembled WGS sequence"/>
</dbReference>
<dbReference type="RefSeq" id="XP_024711388.1">
    <property type="nucleotide sequence ID" value="XM_024860467.1"/>
</dbReference>
<evidence type="ECO:0000313" key="2">
    <source>
        <dbReference type="Proteomes" id="UP000241107"/>
    </source>
</evidence>
<evidence type="ECO:0000313" key="1">
    <source>
        <dbReference type="EMBL" id="PSK33812.1"/>
    </source>
</evidence>
<dbReference type="AlphaFoldDB" id="A0A2P7YCX4"/>
<reference evidence="1 2" key="1">
    <citation type="submission" date="2018-03" db="EMBL/GenBank/DDBJ databases">
        <title>Candida pseudohaemulonii genome assembly and annotation.</title>
        <authorList>
            <person name="Munoz J.F."/>
            <person name="Gade L.G."/>
            <person name="Chow N.A."/>
            <person name="Litvintseva A.P."/>
            <person name="Loparev V.N."/>
            <person name="Cuomo C.A."/>
        </authorList>
    </citation>
    <scope>NUCLEOTIDE SEQUENCE [LARGE SCALE GENOMIC DNA]</scope>
    <source>
        <strain evidence="1 2">B12108</strain>
    </source>
</reference>
<dbReference type="VEuPathDB" id="FungiDB:C7M61_005156"/>
<sequence length="233" mass="26959">MAALAATALPVFGAPVIEHLFEDDECDFHRRKFVIPFKLESRDEYLVWLHGVLLEVQRVFGWREYQYILTYLRTGKEANEWLTTDKLNPTTAEKVKLHCESIAEAVLSAGVDVGGRPRYLMEGWRKWHWTNFQYNARQFVTFLIKWGNQLNMDEAKCIQNSHKTWVYLQANSFTDYERYFMGFFGTHDGLHEESVGGYYSSLGVTSINLADRVTENFPKDSGIYEAVLAGFKG</sequence>
<dbReference type="GeneID" id="36568543"/>
<protein>
    <submittedName>
        <fullName evidence="1">Uncharacterized protein</fullName>
    </submittedName>
</protein>
<keyword evidence="2" id="KW-1185">Reference proteome</keyword>
<accession>A0A2P7YCX4</accession>
<dbReference type="EMBL" id="PYFQ01000022">
    <property type="protein sequence ID" value="PSK33812.1"/>
    <property type="molecule type" value="Genomic_DNA"/>
</dbReference>
<proteinExistence type="predicted"/>
<comment type="caution">
    <text evidence="1">The sequence shown here is derived from an EMBL/GenBank/DDBJ whole genome shotgun (WGS) entry which is preliminary data.</text>
</comment>
<name>A0A2P7YCX4_9ASCO</name>